<dbReference type="SMART" id="SM00487">
    <property type="entry name" value="DEXDc"/>
    <property type="match status" value="1"/>
</dbReference>
<keyword evidence="8" id="KW-1185">Reference proteome</keyword>
<dbReference type="Gene3D" id="3.40.50.300">
    <property type="entry name" value="P-loop containing nucleotide triphosphate hydrolases"/>
    <property type="match status" value="2"/>
</dbReference>
<dbReference type="GO" id="GO:0005737">
    <property type="term" value="C:cytoplasm"/>
    <property type="evidence" value="ECO:0007669"/>
    <property type="project" value="TreeGrafter"/>
</dbReference>
<dbReference type="GO" id="GO:0005524">
    <property type="term" value="F:ATP binding"/>
    <property type="evidence" value="ECO:0007669"/>
    <property type="project" value="UniProtKB-KW"/>
</dbReference>
<dbReference type="Pfam" id="PF00270">
    <property type="entry name" value="DEAD"/>
    <property type="match status" value="1"/>
</dbReference>
<name>A0A7R8X4U4_9CRUS</name>
<dbReference type="InterPro" id="IPR014001">
    <property type="entry name" value="Helicase_ATP-bd"/>
</dbReference>
<dbReference type="InterPro" id="IPR011545">
    <property type="entry name" value="DEAD/DEAH_box_helicase_dom"/>
</dbReference>
<keyword evidence="1" id="KW-0547">Nucleotide-binding</keyword>
<keyword evidence="4" id="KW-0067">ATP-binding</keyword>
<dbReference type="InterPro" id="IPR001650">
    <property type="entry name" value="Helicase_C-like"/>
</dbReference>
<dbReference type="PROSITE" id="PS51192">
    <property type="entry name" value="HELICASE_ATP_BIND_1"/>
    <property type="match status" value="1"/>
</dbReference>
<evidence type="ECO:0000313" key="8">
    <source>
        <dbReference type="Proteomes" id="UP000677054"/>
    </source>
</evidence>
<gene>
    <name evidence="7" type="ORF">DSTB1V02_LOCUS899</name>
</gene>
<dbReference type="PANTHER" id="PTHR18934">
    <property type="entry name" value="ATP-DEPENDENT RNA HELICASE"/>
    <property type="match status" value="1"/>
</dbReference>
<dbReference type="CDD" id="cd17917">
    <property type="entry name" value="DEXHc_RHA-like"/>
    <property type="match status" value="1"/>
</dbReference>
<sequence length="625" mass="69710">MQEAILSSLRAKQTLVLTGDTGCGKSTQVPQFILDEAVVQGRGGECNIIVTEPRRLNAISLAKTVAKAREELVGQSVGYQVRLVGEICEEPGAILYCTSGVLLKKLLSNPTLEGVSHVIVDEAHERDLFTDTLMVFLKHALTLNPSLHVIVMSASMNSSLFAEYFNAPQIHVNGSLFPVKQYFLPDLLNHLAIWSDNAEKVIQNSQLDRPQFPGDLVRDVIMAIHREKPSGAILCFLPGWQEILWVAEELERCMAQENCQNYIIVEAHSRLSPAQQERVFDIPPEGIRKIILATNVAETSITISDVVYVVDAGIQKDKRYNPHNGVEEFNSFWISQGNVEQRKGRAGRIQPGESFHLYVKARFDCFEKFPIPEILKAPLDSVLLDVKNMIGESVPLREFFASALEAPPQASLERSISEMKDDGFLNEDETLTSLGCKAAKLPLLPKIAKAVLYGVMLNYMDNQSLFKIAFKTAHSFILGLNQQYDIIGVMASTEEYLEMEGLIEGPLDSMSNENTFAHCYEDLVKGALLAGLGPAHLVSMKRGVKRKGRIMLQEPSLRKGNMRVQCHSEVLIDESELQDPFILTFALEQSKERGRNVLLLRNASPITTLLYVLFSGKRLIMEEAR</sequence>
<dbReference type="EMBL" id="LR899590">
    <property type="protein sequence ID" value="CAD7240897.1"/>
    <property type="molecule type" value="Genomic_DNA"/>
</dbReference>
<dbReference type="PROSITE" id="PS00690">
    <property type="entry name" value="DEAH_ATP_HELICASE"/>
    <property type="match status" value="1"/>
</dbReference>
<dbReference type="OrthoDB" id="5600252at2759"/>
<dbReference type="SMART" id="SM00490">
    <property type="entry name" value="HELICc"/>
    <property type="match status" value="1"/>
</dbReference>
<feature type="domain" description="Helicase ATP-binding" evidence="5">
    <location>
        <begin position="6"/>
        <end position="174"/>
    </location>
</feature>
<dbReference type="GO" id="GO:0002151">
    <property type="term" value="F:G-quadruplex RNA binding"/>
    <property type="evidence" value="ECO:0007669"/>
    <property type="project" value="TreeGrafter"/>
</dbReference>
<evidence type="ECO:0000256" key="2">
    <source>
        <dbReference type="ARBA" id="ARBA00022801"/>
    </source>
</evidence>
<dbReference type="GO" id="GO:0016787">
    <property type="term" value="F:hydrolase activity"/>
    <property type="evidence" value="ECO:0007669"/>
    <property type="project" value="UniProtKB-KW"/>
</dbReference>
<dbReference type="PROSITE" id="PS51194">
    <property type="entry name" value="HELICASE_CTER"/>
    <property type="match status" value="1"/>
</dbReference>
<organism evidence="7">
    <name type="scientific">Darwinula stevensoni</name>
    <dbReference type="NCBI Taxonomy" id="69355"/>
    <lineage>
        <taxon>Eukaryota</taxon>
        <taxon>Metazoa</taxon>
        <taxon>Ecdysozoa</taxon>
        <taxon>Arthropoda</taxon>
        <taxon>Crustacea</taxon>
        <taxon>Oligostraca</taxon>
        <taxon>Ostracoda</taxon>
        <taxon>Podocopa</taxon>
        <taxon>Podocopida</taxon>
        <taxon>Darwinulocopina</taxon>
        <taxon>Darwinuloidea</taxon>
        <taxon>Darwinulidae</taxon>
        <taxon>Darwinula</taxon>
    </lineage>
</organism>
<dbReference type="SUPFAM" id="SSF52540">
    <property type="entry name" value="P-loop containing nucleoside triphosphate hydrolases"/>
    <property type="match status" value="1"/>
</dbReference>
<feature type="domain" description="Helicase C-terminal" evidence="6">
    <location>
        <begin position="216"/>
        <end position="390"/>
    </location>
</feature>
<evidence type="ECO:0000259" key="5">
    <source>
        <dbReference type="PROSITE" id="PS51192"/>
    </source>
</evidence>
<evidence type="ECO:0000313" key="7">
    <source>
        <dbReference type="EMBL" id="CAD7240897.1"/>
    </source>
</evidence>
<dbReference type="PANTHER" id="PTHR18934:SF257">
    <property type="entry name" value="ATP-DEPENDENT RNA HELICASE DHX30"/>
    <property type="match status" value="1"/>
</dbReference>
<dbReference type="AlphaFoldDB" id="A0A7R8X4U4"/>
<evidence type="ECO:0000256" key="1">
    <source>
        <dbReference type="ARBA" id="ARBA00022741"/>
    </source>
</evidence>
<dbReference type="EMBL" id="CAJPEV010000073">
    <property type="protein sequence ID" value="CAG0880087.1"/>
    <property type="molecule type" value="Genomic_DNA"/>
</dbReference>
<dbReference type="GO" id="GO:0003724">
    <property type="term" value="F:RNA helicase activity"/>
    <property type="evidence" value="ECO:0007669"/>
    <property type="project" value="TreeGrafter"/>
</dbReference>
<dbReference type="Pfam" id="PF00271">
    <property type="entry name" value="Helicase_C"/>
    <property type="match status" value="1"/>
</dbReference>
<keyword evidence="3" id="KW-0347">Helicase</keyword>
<dbReference type="GO" id="GO:0005634">
    <property type="term" value="C:nucleus"/>
    <property type="evidence" value="ECO:0007669"/>
    <property type="project" value="TreeGrafter"/>
</dbReference>
<accession>A0A7R8X4U4</accession>
<reference evidence="7" key="1">
    <citation type="submission" date="2020-11" db="EMBL/GenBank/DDBJ databases">
        <authorList>
            <person name="Tran Van P."/>
        </authorList>
    </citation>
    <scope>NUCLEOTIDE SEQUENCE</scope>
</reference>
<dbReference type="InterPro" id="IPR027417">
    <property type="entry name" value="P-loop_NTPase"/>
</dbReference>
<evidence type="ECO:0000259" key="6">
    <source>
        <dbReference type="PROSITE" id="PS51194"/>
    </source>
</evidence>
<protein>
    <recommendedName>
        <fullName evidence="9">ATP-dependent RNA helicase</fullName>
    </recommendedName>
</protein>
<dbReference type="InterPro" id="IPR002464">
    <property type="entry name" value="DNA/RNA_helicase_DEAH_CS"/>
</dbReference>
<dbReference type="Gene3D" id="1.20.120.1080">
    <property type="match status" value="1"/>
</dbReference>
<keyword evidence="2" id="KW-0378">Hydrolase</keyword>
<dbReference type="CDD" id="cd18791">
    <property type="entry name" value="SF2_C_RHA"/>
    <property type="match status" value="1"/>
</dbReference>
<evidence type="ECO:0000256" key="4">
    <source>
        <dbReference type="ARBA" id="ARBA00022840"/>
    </source>
</evidence>
<evidence type="ECO:0000256" key="3">
    <source>
        <dbReference type="ARBA" id="ARBA00022806"/>
    </source>
</evidence>
<dbReference type="GO" id="GO:0003678">
    <property type="term" value="F:DNA helicase activity"/>
    <property type="evidence" value="ECO:0007669"/>
    <property type="project" value="TreeGrafter"/>
</dbReference>
<evidence type="ECO:0008006" key="9">
    <source>
        <dbReference type="Google" id="ProtNLM"/>
    </source>
</evidence>
<dbReference type="Proteomes" id="UP000677054">
    <property type="component" value="Unassembled WGS sequence"/>
</dbReference>
<proteinExistence type="predicted"/>